<dbReference type="GO" id="GO:0032580">
    <property type="term" value="C:Golgi cisterna membrane"/>
    <property type="evidence" value="ECO:0007669"/>
    <property type="project" value="UniProtKB-SubCell"/>
</dbReference>
<evidence type="ECO:0000256" key="12">
    <source>
        <dbReference type="RuleBase" id="RU003832"/>
    </source>
</evidence>
<sequence>MDKKLPFLRCLPKRSLTFLYILCATVAAFVLASLYFERDEVQTNLLLPGNESASTVGLWVSSASADPSVGVSVLNTANFSGGSYGVHVVAVNDVRAQLNTDSNTLIVKAEPNTDYDIQPNTDSNVIVKAEPNADYVVTTSTPKTSKPPRKKTFINNTRYIYLTPSVNHTTSTTTTTQMTLTGGSSCSSDVEKDGKLILLWTSFFGYWNYFSQERLNRCKGCLNCRVTRDRSLSGIADAVVFHARDMSVSDLPPSRPPRQTWAFYCLESPVYSDFPGLRHMNGMFNLTVTYRRDSDVVARYGSVRKARPPRFMDFQRLRRAFKGKRRSVAFLSSHCPTDGGRDAFVTELSRHIDVDAYGDCGDRVCPMSAKDFCHEEFARNYKFLLAFENAVCKDYVTEKFYRTLAYDIVPVVFGGGPYEGLAPPGSFIDALKFKSPRHLAFFLRGVGEDFDRYVSYFKWRKDYSVDLANEKECDLCRILHDTTRKRSSYRDMKKWWVDGSQCRTWGP</sequence>
<evidence type="ECO:0000256" key="2">
    <source>
        <dbReference type="ARBA" id="ARBA00004922"/>
    </source>
</evidence>
<evidence type="ECO:0000256" key="4">
    <source>
        <dbReference type="ARBA" id="ARBA00022676"/>
    </source>
</evidence>
<keyword evidence="5 12" id="KW-0808">Transferase</keyword>
<reference evidence="15 16" key="1">
    <citation type="journal article" date="2022" name="Nat. Ecol. Evol.">
        <title>A masculinizing supergene underlies an exaggerated male reproductive morph in a spider.</title>
        <authorList>
            <person name="Hendrickx F."/>
            <person name="De Corte Z."/>
            <person name="Sonet G."/>
            <person name="Van Belleghem S.M."/>
            <person name="Kostlbacher S."/>
            <person name="Vangestel C."/>
        </authorList>
    </citation>
    <scope>NUCLEOTIDE SEQUENCE [LARGE SCALE GENOMIC DNA]</scope>
    <source>
        <strain evidence="15">W744_W776</strain>
    </source>
</reference>
<dbReference type="PROSITE" id="PS00430">
    <property type="entry name" value="TONB_DEPENDENT_REC_1"/>
    <property type="match status" value="1"/>
</dbReference>
<keyword evidence="10" id="KW-0472">Membrane</keyword>
<dbReference type="Pfam" id="PF00852">
    <property type="entry name" value="Glyco_transf_10"/>
    <property type="match status" value="1"/>
</dbReference>
<organism evidence="15 16">
    <name type="scientific">Oedothorax gibbosus</name>
    <dbReference type="NCBI Taxonomy" id="931172"/>
    <lineage>
        <taxon>Eukaryota</taxon>
        <taxon>Metazoa</taxon>
        <taxon>Ecdysozoa</taxon>
        <taxon>Arthropoda</taxon>
        <taxon>Chelicerata</taxon>
        <taxon>Arachnida</taxon>
        <taxon>Araneae</taxon>
        <taxon>Araneomorphae</taxon>
        <taxon>Entelegynae</taxon>
        <taxon>Araneoidea</taxon>
        <taxon>Linyphiidae</taxon>
        <taxon>Erigoninae</taxon>
        <taxon>Oedothorax</taxon>
    </lineage>
</organism>
<evidence type="ECO:0000256" key="11">
    <source>
        <dbReference type="ARBA" id="ARBA00023180"/>
    </source>
</evidence>
<accession>A0AAV6UAG2</accession>
<dbReference type="EMBL" id="JAFNEN010000522">
    <property type="protein sequence ID" value="KAG8181290.1"/>
    <property type="molecule type" value="Genomic_DNA"/>
</dbReference>
<dbReference type="EC" id="2.4.1.-" evidence="12"/>
<dbReference type="Gene3D" id="3.40.50.11660">
    <property type="entry name" value="Glycosyl transferase family 10, C-terminal domain"/>
    <property type="match status" value="1"/>
</dbReference>
<dbReference type="Proteomes" id="UP000827092">
    <property type="component" value="Unassembled WGS sequence"/>
</dbReference>
<evidence type="ECO:0000256" key="8">
    <source>
        <dbReference type="ARBA" id="ARBA00022989"/>
    </source>
</evidence>
<evidence type="ECO:0000313" key="16">
    <source>
        <dbReference type="Proteomes" id="UP000827092"/>
    </source>
</evidence>
<evidence type="ECO:0000256" key="1">
    <source>
        <dbReference type="ARBA" id="ARBA00004447"/>
    </source>
</evidence>
<comment type="pathway">
    <text evidence="2">Protein modification; protein glycosylation.</text>
</comment>
<keyword evidence="11" id="KW-0325">Glycoprotein</keyword>
<evidence type="ECO:0000259" key="14">
    <source>
        <dbReference type="Pfam" id="PF17039"/>
    </source>
</evidence>
<comment type="subcellular location">
    <subcellularLocation>
        <location evidence="1 12">Golgi apparatus</location>
        <location evidence="1 12">Golgi stack membrane</location>
        <topology evidence="1 12">Single-pass type II membrane protein</topology>
    </subcellularLocation>
</comment>
<comment type="similarity">
    <text evidence="3 12">Belongs to the glycosyltransferase 10 family.</text>
</comment>
<evidence type="ECO:0000256" key="5">
    <source>
        <dbReference type="ARBA" id="ARBA00022679"/>
    </source>
</evidence>
<dbReference type="Pfam" id="PF17039">
    <property type="entry name" value="Glyco_tran_10_N"/>
    <property type="match status" value="1"/>
</dbReference>
<dbReference type="PANTHER" id="PTHR48438">
    <property type="entry name" value="ALPHA-(1,3)-FUCOSYLTRANSFERASE C-RELATED"/>
    <property type="match status" value="1"/>
</dbReference>
<dbReference type="FunFam" id="3.40.50.11660:FF:000006">
    <property type="entry name" value="Alpha-(1,3)-fucosyltransferase C"/>
    <property type="match status" value="1"/>
</dbReference>
<name>A0AAV6UAG2_9ARAC</name>
<dbReference type="GO" id="GO:0008417">
    <property type="term" value="F:fucosyltransferase activity"/>
    <property type="evidence" value="ECO:0007669"/>
    <property type="project" value="InterPro"/>
</dbReference>
<proteinExistence type="inferred from homology"/>
<evidence type="ECO:0000256" key="10">
    <source>
        <dbReference type="ARBA" id="ARBA00023136"/>
    </source>
</evidence>
<dbReference type="InterPro" id="IPR038577">
    <property type="entry name" value="GT10-like_C_sf"/>
</dbReference>
<evidence type="ECO:0000256" key="7">
    <source>
        <dbReference type="ARBA" id="ARBA00022968"/>
    </source>
</evidence>
<keyword evidence="7" id="KW-0735">Signal-anchor</keyword>
<dbReference type="InterPro" id="IPR001503">
    <property type="entry name" value="Glyco_trans_10"/>
</dbReference>
<dbReference type="InterPro" id="IPR010916">
    <property type="entry name" value="TonB_box_CS"/>
</dbReference>
<protein>
    <recommendedName>
        <fullName evidence="12">Fucosyltransferase</fullName>
        <ecNumber evidence="12">2.4.1.-</ecNumber>
    </recommendedName>
</protein>
<dbReference type="AlphaFoldDB" id="A0AAV6UAG2"/>
<dbReference type="InterPro" id="IPR055270">
    <property type="entry name" value="Glyco_tran_10_C"/>
</dbReference>
<dbReference type="SUPFAM" id="SSF53756">
    <property type="entry name" value="UDP-Glycosyltransferase/glycogen phosphorylase"/>
    <property type="match status" value="1"/>
</dbReference>
<keyword evidence="4 12" id="KW-0328">Glycosyltransferase</keyword>
<evidence type="ECO:0000256" key="9">
    <source>
        <dbReference type="ARBA" id="ARBA00023034"/>
    </source>
</evidence>
<feature type="domain" description="Fucosyltransferase C-terminal" evidence="13">
    <location>
        <begin position="322"/>
        <end position="495"/>
    </location>
</feature>
<evidence type="ECO:0000259" key="13">
    <source>
        <dbReference type="Pfam" id="PF00852"/>
    </source>
</evidence>
<evidence type="ECO:0000256" key="3">
    <source>
        <dbReference type="ARBA" id="ARBA00008919"/>
    </source>
</evidence>
<keyword evidence="8" id="KW-1133">Transmembrane helix</keyword>
<keyword evidence="6 12" id="KW-0812">Transmembrane</keyword>
<keyword evidence="16" id="KW-1185">Reference proteome</keyword>
<feature type="domain" description="Fucosyltransferase N-terminal" evidence="14">
    <location>
        <begin position="195"/>
        <end position="301"/>
    </location>
</feature>
<dbReference type="PANTHER" id="PTHR48438:SF1">
    <property type="entry name" value="ALPHA-(1,3)-FUCOSYLTRANSFERASE C-RELATED"/>
    <property type="match status" value="1"/>
</dbReference>
<dbReference type="InterPro" id="IPR031481">
    <property type="entry name" value="Glyco_tran_10_N"/>
</dbReference>
<evidence type="ECO:0000256" key="6">
    <source>
        <dbReference type="ARBA" id="ARBA00022692"/>
    </source>
</evidence>
<comment type="caution">
    <text evidence="15">The sequence shown here is derived from an EMBL/GenBank/DDBJ whole genome shotgun (WGS) entry which is preliminary data.</text>
</comment>
<keyword evidence="9 12" id="KW-0333">Golgi apparatus</keyword>
<gene>
    <name evidence="15" type="ORF">JTE90_019383</name>
</gene>
<evidence type="ECO:0000313" key="15">
    <source>
        <dbReference type="EMBL" id="KAG8181290.1"/>
    </source>
</evidence>